<gene>
    <name evidence="1" type="ORF">F7D74_01460</name>
</gene>
<organism evidence="1 2">
    <name type="scientific">Segatella copri</name>
    <dbReference type="NCBI Taxonomy" id="165179"/>
    <lineage>
        <taxon>Bacteria</taxon>
        <taxon>Pseudomonadati</taxon>
        <taxon>Bacteroidota</taxon>
        <taxon>Bacteroidia</taxon>
        <taxon>Bacteroidales</taxon>
        <taxon>Prevotellaceae</taxon>
        <taxon>Segatella</taxon>
    </lineage>
</organism>
<sequence>MKKDSKKSHDAPLRLFVCPFHTALTAGWEDHEGNLHDGQPVWHGMAVRMGRDDEEYINLAKVWHQGKDLPKSYDDCIIDFGDSSYDVGHITEEPDGFYGWRTDWGLYTFEEIVQWAYLKDIVPIKLKKGGK</sequence>
<comment type="caution">
    <text evidence="1">The sequence shown here is derived from an EMBL/GenBank/DDBJ whole genome shotgun (WGS) entry which is preliminary data.</text>
</comment>
<dbReference type="RefSeq" id="WP_153118113.1">
    <property type="nucleotide sequence ID" value="NZ_VZCC01000006.1"/>
</dbReference>
<evidence type="ECO:0000313" key="1">
    <source>
        <dbReference type="EMBL" id="MQN82680.1"/>
    </source>
</evidence>
<proteinExistence type="predicted"/>
<accession>A0AA90ZRG1</accession>
<evidence type="ECO:0000313" key="2">
    <source>
        <dbReference type="Proteomes" id="UP000421408"/>
    </source>
</evidence>
<dbReference type="AlphaFoldDB" id="A0AA90ZRG1"/>
<dbReference type="Proteomes" id="UP000421408">
    <property type="component" value="Unassembled WGS sequence"/>
</dbReference>
<protein>
    <submittedName>
        <fullName evidence="1">Uncharacterized protein</fullName>
    </submittedName>
</protein>
<reference evidence="2" key="1">
    <citation type="submission" date="2019-09" db="EMBL/GenBank/DDBJ databases">
        <title>Distinct polysaccharide growth profiles of human intestinal Prevotella copri isolates.</title>
        <authorList>
            <person name="Fehlner-Peach H."/>
            <person name="Magnabosco C."/>
            <person name="Raghavan V."/>
            <person name="Scher J.U."/>
            <person name="Tett A."/>
            <person name="Cox L.M."/>
            <person name="Gottsegen C."/>
            <person name="Watters A."/>
            <person name="Wiltshire- Gordon J.D."/>
            <person name="Segata N."/>
            <person name="Bonneau R."/>
            <person name="Littman D.R."/>
        </authorList>
    </citation>
    <scope>NUCLEOTIDE SEQUENCE [LARGE SCALE GENOMIC DNA]</scope>
    <source>
        <strain evidence="2">iAA108</strain>
    </source>
</reference>
<name>A0AA90ZRG1_9BACT</name>
<dbReference type="EMBL" id="VZCC01000006">
    <property type="protein sequence ID" value="MQN82680.1"/>
    <property type="molecule type" value="Genomic_DNA"/>
</dbReference>